<evidence type="ECO:0000313" key="2">
    <source>
        <dbReference type="Proteomes" id="UP001352223"/>
    </source>
</evidence>
<dbReference type="SUPFAM" id="SSF111069">
    <property type="entry name" value="Hypothetical protein yfbM"/>
    <property type="match status" value="1"/>
</dbReference>
<organism evidence="1 2">
    <name type="scientific">Streptomyces kunmingensis</name>
    <dbReference type="NCBI Taxonomy" id="68225"/>
    <lineage>
        <taxon>Bacteria</taxon>
        <taxon>Bacillati</taxon>
        <taxon>Actinomycetota</taxon>
        <taxon>Actinomycetes</taxon>
        <taxon>Kitasatosporales</taxon>
        <taxon>Streptomycetaceae</taxon>
        <taxon>Streptomyces</taxon>
    </lineage>
</organism>
<dbReference type="Proteomes" id="UP001352223">
    <property type="component" value="Unassembled WGS sequence"/>
</dbReference>
<name>A0ABU6CBI3_9ACTN</name>
<dbReference type="InterPro" id="IPR035944">
    <property type="entry name" value="YfbM-like_sf"/>
</dbReference>
<accession>A0ABU6CBI3</accession>
<proteinExistence type="predicted"/>
<protein>
    <submittedName>
        <fullName evidence="1">YfbM family protein</fullName>
    </submittedName>
</protein>
<gene>
    <name evidence="1" type="ORF">OKJ48_17240</name>
</gene>
<evidence type="ECO:0000313" key="1">
    <source>
        <dbReference type="EMBL" id="MEB3961977.1"/>
    </source>
</evidence>
<dbReference type="InterPro" id="IPR015068">
    <property type="entry name" value="DUF1877"/>
</dbReference>
<dbReference type="Gene3D" id="3.40.1760.10">
    <property type="entry name" value="YfbM-like super family"/>
    <property type="match status" value="1"/>
</dbReference>
<dbReference type="RefSeq" id="WP_324769388.1">
    <property type="nucleotide sequence ID" value="NZ_BAAATS010000030.1"/>
</dbReference>
<comment type="caution">
    <text evidence="1">The sequence shown here is derived from an EMBL/GenBank/DDBJ whole genome shotgun (WGS) entry which is preliminary data.</text>
</comment>
<keyword evidence="2" id="KW-1185">Reference proteome</keyword>
<dbReference type="Pfam" id="PF08974">
    <property type="entry name" value="DUF1877"/>
    <property type="match status" value="1"/>
</dbReference>
<dbReference type="EMBL" id="JAOZYB010000115">
    <property type="protein sequence ID" value="MEB3961977.1"/>
    <property type="molecule type" value="Genomic_DNA"/>
</dbReference>
<reference evidence="1 2" key="1">
    <citation type="submission" date="2022-10" db="EMBL/GenBank/DDBJ databases">
        <authorList>
            <person name="Xie J."/>
            <person name="Shen N."/>
        </authorList>
    </citation>
    <scope>NUCLEOTIDE SEQUENCE [LARGE SCALE GENOMIC DNA]</scope>
    <source>
        <strain evidence="1 2">DSM 41681</strain>
    </source>
</reference>
<sequence>MSMIGEYARMTPAQLDRAIGDPDWALKFLDELIEAETDGPPELPDARSHATDKAWHALDFLLRRIGFPVAVVHGEQEIPGAEDWGYGPPRYLTVEQVRAAAEAFAGTPSAALTEGVGPTDLAKAEIYPTIVWERGESLGYVTDHYEALGQFFQAAASAGDAMLIWLD</sequence>